<dbReference type="WBParaSite" id="RSKR_0000191200.1">
    <property type="protein sequence ID" value="RSKR_0000191200.1"/>
    <property type="gene ID" value="RSKR_0000191200"/>
</dbReference>
<sequence>MERTKKQFNKAIGRIICKTGLEQISTNTVIPNAGLKKEASRLKKESEDKSETINEKPDGAFVAVKKNDGTIGTVASEVKQLMIVRLQRLYDSEQLVYEKLG</sequence>
<accession>A0AC35TL71</accession>
<name>A0AC35TL71_9BILA</name>
<dbReference type="Proteomes" id="UP000095286">
    <property type="component" value="Unplaced"/>
</dbReference>
<protein>
    <submittedName>
        <fullName evidence="2">60S ribosomal protein L35</fullName>
    </submittedName>
</protein>
<organism evidence="1 2">
    <name type="scientific">Rhabditophanes sp. KR3021</name>
    <dbReference type="NCBI Taxonomy" id="114890"/>
    <lineage>
        <taxon>Eukaryota</taxon>
        <taxon>Metazoa</taxon>
        <taxon>Ecdysozoa</taxon>
        <taxon>Nematoda</taxon>
        <taxon>Chromadorea</taxon>
        <taxon>Rhabditida</taxon>
        <taxon>Tylenchina</taxon>
        <taxon>Panagrolaimomorpha</taxon>
        <taxon>Strongyloidoidea</taxon>
        <taxon>Alloionematidae</taxon>
        <taxon>Rhabditophanes</taxon>
    </lineage>
</organism>
<proteinExistence type="predicted"/>
<evidence type="ECO:0000313" key="1">
    <source>
        <dbReference type="Proteomes" id="UP000095286"/>
    </source>
</evidence>
<reference evidence="2" key="1">
    <citation type="submission" date="2016-11" db="UniProtKB">
        <authorList>
            <consortium name="WormBaseParasite"/>
        </authorList>
    </citation>
    <scope>IDENTIFICATION</scope>
    <source>
        <strain evidence="2">KR3021</strain>
    </source>
</reference>
<evidence type="ECO:0000313" key="2">
    <source>
        <dbReference type="WBParaSite" id="RSKR_0000191200.1"/>
    </source>
</evidence>